<dbReference type="EMBL" id="CAFBNE010000212">
    <property type="protein sequence ID" value="CAB4972256.1"/>
    <property type="molecule type" value="Genomic_DNA"/>
</dbReference>
<dbReference type="InterPro" id="IPR010879">
    <property type="entry name" value="DUF1508"/>
</dbReference>
<proteinExistence type="predicted"/>
<sequence length="102" mass="10854">MRRRGIEHVTAILRGLGSKKASRGTVNAVIRTPFSGCRYLPDFRQRVKGRTSMAGKFRFRLKAGNGEIVAVGEAYDTQAAAKEGCAAVQRAADGATVVEAGS</sequence>
<evidence type="ECO:0000313" key="2">
    <source>
        <dbReference type="EMBL" id="CAB4972256.1"/>
    </source>
</evidence>
<gene>
    <name evidence="2" type="ORF">UFOPK3772_03476</name>
</gene>
<dbReference type="AlphaFoldDB" id="A0A6J7LUT7"/>
<dbReference type="InterPro" id="IPR036913">
    <property type="entry name" value="YegP-like_sf"/>
</dbReference>
<protein>
    <submittedName>
        <fullName evidence="2">Unannotated protein</fullName>
    </submittedName>
</protein>
<organism evidence="2">
    <name type="scientific">freshwater metagenome</name>
    <dbReference type="NCBI Taxonomy" id="449393"/>
    <lineage>
        <taxon>unclassified sequences</taxon>
        <taxon>metagenomes</taxon>
        <taxon>ecological metagenomes</taxon>
    </lineage>
</organism>
<dbReference type="Gene3D" id="2.30.29.80">
    <property type="match status" value="1"/>
</dbReference>
<feature type="domain" description="DUF1508" evidence="1">
    <location>
        <begin position="54"/>
        <end position="99"/>
    </location>
</feature>
<dbReference type="SUPFAM" id="SSF160113">
    <property type="entry name" value="YegP-like"/>
    <property type="match status" value="1"/>
</dbReference>
<evidence type="ECO:0000259" key="1">
    <source>
        <dbReference type="Pfam" id="PF07411"/>
    </source>
</evidence>
<reference evidence="2" key="1">
    <citation type="submission" date="2020-05" db="EMBL/GenBank/DDBJ databases">
        <authorList>
            <person name="Chiriac C."/>
            <person name="Salcher M."/>
            <person name="Ghai R."/>
            <person name="Kavagutti S V."/>
        </authorList>
    </citation>
    <scope>NUCLEOTIDE SEQUENCE</scope>
</reference>
<name>A0A6J7LUT7_9ZZZZ</name>
<dbReference type="Pfam" id="PF07411">
    <property type="entry name" value="DUF1508"/>
    <property type="match status" value="1"/>
</dbReference>
<accession>A0A6J7LUT7</accession>